<evidence type="ECO:0000256" key="7">
    <source>
        <dbReference type="ARBA" id="ARBA00023136"/>
    </source>
</evidence>
<evidence type="ECO:0000256" key="6">
    <source>
        <dbReference type="ARBA" id="ARBA00022989"/>
    </source>
</evidence>
<dbReference type="AlphaFoldDB" id="A0A6M0Q674"/>
<feature type="transmembrane region" description="Helical" evidence="8">
    <location>
        <begin position="36"/>
        <end position="62"/>
    </location>
</feature>
<dbReference type="GO" id="GO:0005886">
    <property type="term" value="C:plasma membrane"/>
    <property type="evidence" value="ECO:0007669"/>
    <property type="project" value="UniProtKB-SubCell"/>
</dbReference>
<dbReference type="NCBIfam" id="TIGR03426">
    <property type="entry name" value="shape_MreD"/>
    <property type="match status" value="1"/>
</dbReference>
<keyword evidence="6 8" id="KW-1133">Transmembrane helix</keyword>
<sequence length="172" mass="19894">MRKWLLPTLAILCFIFESVFIQVLPSELFELERIMIPRFVMVIIVIITMFTSLTTGMTYGFVMGLLYDLMYTDLIGVYMFAYTFIAYGVAMIMKLLHINIFTVILMTLLSIGILDFFVYGIMLVIKTTSIPTMDFLTVRLLPTLVLNLAFVILLFVPLRKQFLKIIDTNKDE</sequence>
<feature type="transmembrane region" description="Helical" evidence="8">
    <location>
        <begin position="74"/>
        <end position="93"/>
    </location>
</feature>
<evidence type="ECO:0000256" key="1">
    <source>
        <dbReference type="ARBA" id="ARBA00004651"/>
    </source>
</evidence>
<dbReference type="Proteomes" id="UP000481043">
    <property type="component" value="Unassembled WGS sequence"/>
</dbReference>
<keyword evidence="4 8" id="KW-0812">Transmembrane</keyword>
<keyword evidence="3" id="KW-1003">Cell membrane</keyword>
<dbReference type="GO" id="GO:0008360">
    <property type="term" value="P:regulation of cell shape"/>
    <property type="evidence" value="ECO:0007669"/>
    <property type="project" value="UniProtKB-KW"/>
</dbReference>
<accession>A0A6M0Q674</accession>
<protein>
    <submittedName>
        <fullName evidence="9">Rod shape-determining protein MreD</fullName>
    </submittedName>
</protein>
<keyword evidence="5" id="KW-0133">Cell shape</keyword>
<name>A0A6M0Q674_9BACI</name>
<dbReference type="InterPro" id="IPR007227">
    <property type="entry name" value="Cell_shape_determining_MreD"/>
</dbReference>
<feature type="transmembrane region" description="Helical" evidence="8">
    <location>
        <begin position="137"/>
        <end position="156"/>
    </location>
</feature>
<evidence type="ECO:0000313" key="10">
    <source>
        <dbReference type="Proteomes" id="UP000481043"/>
    </source>
</evidence>
<comment type="subcellular location">
    <subcellularLocation>
        <location evidence="1">Cell membrane</location>
        <topology evidence="1">Multi-pass membrane protein</topology>
    </subcellularLocation>
</comment>
<reference evidence="9 10" key="1">
    <citation type="submission" date="2020-02" db="EMBL/GenBank/DDBJ databases">
        <title>Bacillus aquiflavi sp. nov., isolated from yellow water of strong flavor Chinese baijiu in Yibin region of China.</title>
        <authorList>
            <person name="Xie J."/>
        </authorList>
    </citation>
    <scope>NUCLEOTIDE SEQUENCE [LARGE SCALE GENOMIC DNA]</scope>
    <source>
        <strain evidence="9 10">SA4</strain>
    </source>
</reference>
<proteinExistence type="inferred from homology"/>
<evidence type="ECO:0000256" key="8">
    <source>
        <dbReference type="SAM" id="Phobius"/>
    </source>
</evidence>
<evidence type="ECO:0000313" key="9">
    <source>
        <dbReference type="EMBL" id="NEY71794.1"/>
    </source>
</evidence>
<comment type="caution">
    <text evidence="9">The sequence shown here is derived from an EMBL/GenBank/DDBJ whole genome shotgun (WGS) entry which is preliminary data.</text>
</comment>
<evidence type="ECO:0000256" key="4">
    <source>
        <dbReference type="ARBA" id="ARBA00022692"/>
    </source>
</evidence>
<organism evidence="9 10">
    <name type="scientific">Bacillus mesophilus</name>
    <dbReference type="NCBI Taxonomy" id="1808955"/>
    <lineage>
        <taxon>Bacteria</taxon>
        <taxon>Bacillati</taxon>
        <taxon>Bacillota</taxon>
        <taxon>Bacilli</taxon>
        <taxon>Bacillales</taxon>
        <taxon>Bacillaceae</taxon>
        <taxon>Bacillus</taxon>
    </lineage>
</organism>
<dbReference type="Pfam" id="PF04093">
    <property type="entry name" value="MreD"/>
    <property type="match status" value="1"/>
</dbReference>
<gene>
    <name evidence="9" type="primary">mreD</name>
    <name evidence="9" type="ORF">G4D63_08545</name>
</gene>
<feature type="transmembrane region" description="Helical" evidence="8">
    <location>
        <begin position="6"/>
        <end position="24"/>
    </location>
</feature>
<keyword evidence="7 8" id="KW-0472">Membrane</keyword>
<comment type="similarity">
    <text evidence="2">Belongs to the MreD family.</text>
</comment>
<evidence type="ECO:0000256" key="2">
    <source>
        <dbReference type="ARBA" id="ARBA00007776"/>
    </source>
</evidence>
<dbReference type="RefSeq" id="WP_163179220.1">
    <property type="nucleotide sequence ID" value="NZ_JAAIWM010000002.1"/>
</dbReference>
<evidence type="ECO:0000256" key="5">
    <source>
        <dbReference type="ARBA" id="ARBA00022960"/>
    </source>
</evidence>
<evidence type="ECO:0000256" key="3">
    <source>
        <dbReference type="ARBA" id="ARBA00022475"/>
    </source>
</evidence>
<keyword evidence="10" id="KW-1185">Reference proteome</keyword>
<feature type="transmembrane region" description="Helical" evidence="8">
    <location>
        <begin position="100"/>
        <end position="125"/>
    </location>
</feature>
<dbReference type="EMBL" id="JAAIWM010000002">
    <property type="protein sequence ID" value="NEY71794.1"/>
    <property type="molecule type" value="Genomic_DNA"/>
</dbReference>